<dbReference type="HOGENOM" id="CLU_092954_1_0_1"/>
<feature type="signal peptide" evidence="1">
    <location>
        <begin position="1"/>
        <end position="21"/>
    </location>
</feature>
<protein>
    <submittedName>
        <fullName evidence="2">Uncharacterized protein</fullName>
    </submittedName>
</protein>
<dbReference type="Proteomes" id="UP000032180">
    <property type="component" value="Chromosome 8"/>
</dbReference>
<dbReference type="PANTHER" id="PTHR34838:SF3">
    <property type="entry name" value="OS08G0142100 PROTEIN"/>
    <property type="match status" value="1"/>
</dbReference>
<dbReference type="EnsemblPlants" id="LPERR08G02700.1">
    <property type="protein sequence ID" value="LPERR08G02700.1"/>
    <property type="gene ID" value="LPERR08G02700"/>
</dbReference>
<feature type="chain" id="PRO_5002349436" evidence="1">
    <location>
        <begin position="22"/>
        <end position="183"/>
    </location>
</feature>
<evidence type="ECO:0000313" key="2">
    <source>
        <dbReference type="EnsemblPlants" id="LPERR08G02700.1"/>
    </source>
</evidence>
<name>A0A0D9X4A3_9ORYZ</name>
<dbReference type="InterPro" id="IPR035513">
    <property type="entry name" value="Invertase/methylesterase_inhib"/>
</dbReference>
<reference evidence="3" key="2">
    <citation type="submission" date="2013-12" db="EMBL/GenBank/DDBJ databases">
        <authorList>
            <person name="Yu Y."/>
            <person name="Lee S."/>
            <person name="de Baynast K."/>
            <person name="Wissotski M."/>
            <person name="Liu L."/>
            <person name="Talag J."/>
            <person name="Goicoechea J."/>
            <person name="Angelova A."/>
            <person name="Jetty R."/>
            <person name="Kudrna D."/>
            <person name="Golser W."/>
            <person name="Rivera L."/>
            <person name="Zhang J."/>
            <person name="Wing R."/>
        </authorList>
    </citation>
    <scope>NUCLEOTIDE SEQUENCE</scope>
</reference>
<dbReference type="AlphaFoldDB" id="A0A0D9X4A3"/>
<keyword evidence="3" id="KW-1185">Reference proteome</keyword>
<dbReference type="PROSITE" id="PS51257">
    <property type="entry name" value="PROKAR_LIPOPROTEIN"/>
    <property type="match status" value="1"/>
</dbReference>
<dbReference type="SUPFAM" id="SSF101148">
    <property type="entry name" value="Plant invertase/pectin methylesterase inhibitor"/>
    <property type="match status" value="1"/>
</dbReference>
<accession>A0A0D9X4A3</accession>
<evidence type="ECO:0000313" key="3">
    <source>
        <dbReference type="Proteomes" id="UP000032180"/>
    </source>
</evidence>
<evidence type="ECO:0000256" key="1">
    <source>
        <dbReference type="SAM" id="SignalP"/>
    </source>
</evidence>
<dbReference type="Gene3D" id="1.20.140.40">
    <property type="entry name" value="Invertase/pectin methylesterase inhibitor family protein"/>
    <property type="match status" value="1"/>
</dbReference>
<reference evidence="2 3" key="1">
    <citation type="submission" date="2012-08" db="EMBL/GenBank/DDBJ databases">
        <title>Oryza genome evolution.</title>
        <authorList>
            <person name="Wing R.A."/>
        </authorList>
    </citation>
    <scope>NUCLEOTIDE SEQUENCE</scope>
</reference>
<dbReference type="Gramene" id="LPERR08G02700.1">
    <property type="protein sequence ID" value="LPERR08G02700.1"/>
    <property type="gene ID" value="LPERR08G02700"/>
</dbReference>
<sequence length="183" mass="18461">MEKATVFVMLLTAAVIAGVAAAGCDDYDVPSMSPAAACQKASTGPSMAKLCNDRLGAASSPEQEVTAFVLAAANAASASYGATGELLMAASQDAAATKESRAAASTCVEKYGEAMDRVAAAVAHLNGCELAELVVDVLPAVVAVDDCGTALLSAGDQGSPLYGMVMADRDRSMLVLRLRQPGN</sequence>
<organism evidence="2 3">
    <name type="scientific">Leersia perrieri</name>
    <dbReference type="NCBI Taxonomy" id="77586"/>
    <lineage>
        <taxon>Eukaryota</taxon>
        <taxon>Viridiplantae</taxon>
        <taxon>Streptophyta</taxon>
        <taxon>Embryophyta</taxon>
        <taxon>Tracheophyta</taxon>
        <taxon>Spermatophyta</taxon>
        <taxon>Magnoliopsida</taxon>
        <taxon>Liliopsida</taxon>
        <taxon>Poales</taxon>
        <taxon>Poaceae</taxon>
        <taxon>BOP clade</taxon>
        <taxon>Oryzoideae</taxon>
        <taxon>Oryzeae</taxon>
        <taxon>Oryzinae</taxon>
        <taxon>Leersia</taxon>
    </lineage>
</organism>
<keyword evidence="1" id="KW-0732">Signal</keyword>
<proteinExistence type="predicted"/>
<dbReference type="PANTHER" id="PTHR34838">
    <property type="entry name" value="OS08G0142100 PROTEIN-RELATED"/>
    <property type="match status" value="1"/>
</dbReference>
<reference evidence="2" key="3">
    <citation type="submission" date="2015-04" db="UniProtKB">
        <authorList>
            <consortium name="EnsemblPlants"/>
        </authorList>
    </citation>
    <scope>IDENTIFICATION</scope>
</reference>